<protein>
    <submittedName>
        <fullName evidence="4">Uncharacterized protein</fullName>
    </submittedName>
</protein>
<proteinExistence type="predicted"/>
<reference evidence="4" key="1">
    <citation type="journal article" date="2020" name="Stud. Mycol.">
        <title>101 Dothideomycetes genomes: a test case for predicting lifestyles and emergence of pathogens.</title>
        <authorList>
            <person name="Haridas S."/>
            <person name="Albert R."/>
            <person name="Binder M."/>
            <person name="Bloem J."/>
            <person name="Labutti K."/>
            <person name="Salamov A."/>
            <person name="Andreopoulos B."/>
            <person name="Baker S."/>
            <person name="Barry K."/>
            <person name="Bills G."/>
            <person name="Bluhm B."/>
            <person name="Cannon C."/>
            <person name="Castanera R."/>
            <person name="Culley D."/>
            <person name="Daum C."/>
            <person name="Ezra D."/>
            <person name="Gonzalez J."/>
            <person name="Henrissat B."/>
            <person name="Kuo A."/>
            <person name="Liang C."/>
            <person name="Lipzen A."/>
            <person name="Lutzoni F."/>
            <person name="Magnuson J."/>
            <person name="Mondo S."/>
            <person name="Nolan M."/>
            <person name="Ohm R."/>
            <person name="Pangilinan J."/>
            <person name="Park H.-J."/>
            <person name="Ramirez L."/>
            <person name="Alfaro M."/>
            <person name="Sun H."/>
            <person name="Tritt A."/>
            <person name="Yoshinaga Y."/>
            <person name="Zwiers L.-H."/>
            <person name="Turgeon B."/>
            <person name="Goodwin S."/>
            <person name="Spatafora J."/>
            <person name="Crous P."/>
            <person name="Grigoriev I."/>
        </authorList>
    </citation>
    <scope>NUCLEOTIDE SEQUENCE</scope>
    <source>
        <strain evidence="4">CBS 207.26</strain>
    </source>
</reference>
<dbReference type="Proteomes" id="UP000800200">
    <property type="component" value="Unassembled WGS sequence"/>
</dbReference>
<keyword evidence="5" id="KW-1185">Reference proteome</keyword>
<name>A0A6A6DA77_9PEZI</name>
<dbReference type="AlphaFoldDB" id="A0A6A6DA77"/>
<dbReference type="Pfam" id="PF23043">
    <property type="entry name" value="SH3-B_UBE2O"/>
    <property type="match status" value="1"/>
</dbReference>
<dbReference type="OrthoDB" id="47801at2759"/>
<feature type="domain" description="UBE2O-like SH3-B" evidence="2">
    <location>
        <begin position="399"/>
        <end position="452"/>
    </location>
</feature>
<evidence type="ECO:0000259" key="2">
    <source>
        <dbReference type="Pfam" id="PF23043"/>
    </source>
</evidence>
<gene>
    <name evidence="4" type="ORF">K469DRAFT_704068</name>
</gene>
<dbReference type="InterPro" id="IPR057733">
    <property type="entry name" value="UBE2O-like_SH3-B"/>
</dbReference>
<organism evidence="4 5">
    <name type="scientific">Zopfia rhizophila CBS 207.26</name>
    <dbReference type="NCBI Taxonomy" id="1314779"/>
    <lineage>
        <taxon>Eukaryota</taxon>
        <taxon>Fungi</taxon>
        <taxon>Dikarya</taxon>
        <taxon>Ascomycota</taxon>
        <taxon>Pezizomycotina</taxon>
        <taxon>Dothideomycetes</taxon>
        <taxon>Dothideomycetes incertae sedis</taxon>
        <taxon>Zopfiaceae</taxon>
        <taxon>Zopfia</taxon>
    </lineage>
</organism>
<evidence type="ECO:0000256" key="1">
    <source>
        <dbReference type="SAM" id="MobiDB-lite"/>
    </source>
</evidence>
<feature type="non-terminal residue" evidence="4">
    <location>
        <position position="685"/>
    </location>
</feature>
<feature type="compositionally biased region" description="Pro residues" evidence="1">
    <location>
        <begin position="674"/>
        <end position="685"/>
    </location>
</feature>
<feature type="region of interest" description="Disordered" evidence="1">
    <location>
        <begin position="601"/>
        <end position="685"/>
    </location>
</feature>
<evidence type="ECO:0000313" key="5">
    <source>
        <dbReference type="Proteomes" id="UP000800200"/>
    </source>
</evidence>
<evidence type="ECO:0000313" key="4">
    <source>
        <dbReference type="EMBL" id="KAF2174860.1"/>
    </source>
</evidence>
<dbReference type="InterPro" id="IPR057735">
    <property type="entry name" value="UBE2O-like_tSH3-B"/>
</dbReference>
<feature type="compositionally biased region" description="Acidic residues" evidence="1">
    <location>
        <begin position="601"/>
        <end position="624"/>
    </location>
</feature>
<feature type="compositionally biased region" description="Basic and acidic residues" evidence="1">
    <location>
        <begin position="638"/>
        <end position="649"/>
    </location>
</feature>
<dbReference type="EMBL" id="ML994763">
    <property type="protein sequence ID" value="KAF2174860.1"/>
    <property type="molecule type" value="Genomic_DNA"/>
</dbReference>
<dbReference type="Pfam" id="PF23046">
    <property type="entry name" value="tSH3-B_UBE2O"/>
    <property type="match status" value="1"/>
</dbReference>
<evidence type="ECO:0000259" key="3">
    <source>
        <dbReference type="Pfam" id="PF23046"/>
    </source>
</evidence>
<accession>A0A6A6DA77</accession>
<feature type="domain" description="UBE2O-like tandem tSH3-B" evidence="3">
    <location>
        <begin position="162"/>
        <end position="281"/>
    </location>
</feature>
<sequence length="685" mass="76287">MANGLRFCVEDTVSLKSDKFMVGVIDRSFGDVDSHEPRPQRDYGEEIARHADIPKSQFASFMRTGIPPRGTVLVSWQTEFKTELISESQLELLDRALYVGDVVKQNAQSAMSGTVIGTRAVCTLFPATAFQAGHINEHLTEDLSIRAVPAKEVMSVHEYQEGALVIYDDWVGRIEEVYDEVVVKLSNNSVVAVESPDDLDPDDPLVDRFSVGDTVKTKKGNLRRGRWKYGAFDPNVRPQGIVVETRTVMIDVHWLARKFEGDSPSTLHSMEPPAHLYTEALESDDFFIYDASRGAPSTLPISSNGKDRSYHVAEIAIGDRVRFKDLTGAAVKYDGTHRLPNGYSQGKLKRISRTETLGYDMNVYIVMQTHTQVTVLWQDLSITEDLSPNLIPDPNVEDDDEVWPGEIICTKDQAKEKEPGTTWTFQPAKVGVVQSVKPRDRIATVRWFENANIRFLGDDLIPPSETGKLGEGTEDVTLYDIRSTPSLTRRRGDFVLIHPDSYMESIDGDISRIVGPNWFGEVIDLGLDGKITVRLGAAKPVLDIRVAAERVTLVYSTDMDNHFDLLPTLEGESVESDDEDDDHYDSTSFNEMWVEYEGFDGEPVENNEEDWSTEDEDGDDDESMPDLIPVVDTSKTTPESHSDGERKSTPLEPADPPTEPATNPSSTAIDPPSTLQPPTPISETL</sequence>